<proteinExistence type="predicted"/>
<sequence length="168" mass="18840">MTSRYNLLPNATHFMPFFADLNTGLHYSYTNAAMYCRRTVRISDESFDYVEMRTLAEDSLPQLHAMAANDFIGPASHFSRLEGDERACEALEEGFRQLRLVASERSKLQEELDSLTADSEQCHEVECQLDLLGEDESEVLCTIGKVIDAFNLESGFAPAKGFIAMPKG</sequence>
<evidence type="ECO:0000313" key="1">
    <source>
        <dbReference type="EMBL" id="QKD42540.1"/>
    </source>
</evidence>
<gene>
    <name evidence="1" type="ORF">HF896_02495</name>
</gene>
<dbReference type="RefSeq" id="WP_168727631.1">
    <property type="nucleotide sequence ID" value="NZ_CP051298.1"/>
</dbReference>
<accession>A0A858ZNW8</accession>
<organism evidence="1 2">
    <name type="scientific">Alicycliphilus denitrificans</name>
    <dbReference type="NCBI Taxonomy" id="179636"/>
    <lineage>
        <taxon>Bacteria</taxon>
        <taxon>Pseudomonadati</taxon>
        <taxon>Pseudomonadota</taxon>
        <taxon>Betaproteobacteria</taxon>
        <taxon>Burkholderiales</taxon>
        <taxon>Comamonadaceae</taxon>
        <taxon>Alicycliphilus</taxon>
    </lineage>
</organism>
<reference evidence="1 2" key="1">
    <citation type="submission" date="2020-05" db="EMBL/GenBank/DDBJ databases">
        <title>Complete genome sequence of Alicycliphilus denitrificans DP3.</title>
        <authorList>
            <person name="Chen X."/>
        </authorList>
    </citation>
    <scope>NUCLEOTIDE SEQUENCE [LARGE SCALE GENOMIC DNA]</scope>
    <source>
        <strain evidence="1 2">DP3</strain>
    </source>
</reference>
<evidence type="ECO:0000313" key="2">
    <source>
        <dbReference type="Proteomes" id="UP000500755"/>
    </source>
</evidence>
<name>A0A858ZNW8_9BURK</name>
<dbReference type="EMBL" id="CP051298">
    <property type="protein sequence ID" value="QKD42540.1"/>
    <property type="molecule type" value="Genomic_DNA"/>
</dbReference>
<dbReference type="AlphaFoldDB" id="A0A858ZNW8"/>
<protein>
    <submittedName>
        <fullName evidence="1">Uncharacterized protein</fullName>
    </submittedName>
</protein>
<dbReference type="Proteomes" id="UP000500755">
    <property type="component" value="Chromosome"/>
</dbReference>